<dbReference type="RefSeq" id="WP_005540425.1">
    <property type="nucleotide sequence ID" value="NZ_JH378831.1"/>
</dbReference>
<name>G5GHK5_9FIRM</name>
<dbReference type="PATRIC" id="fig|679200.3.peg.1105"/>
<gene>
    <name evidence="1" type="ORF">HMPREF9333_01045</name>
</gene>
<dbReference type="Proteomes" id="UP000003011">
    <property type="component" value="Unassembled WGS sequence"/>
</dbReference>
<organism evidence="1 2">
    <name type="scientific">Johnsonella ignava ATCC 51276</name>
    <dbReference type="NCBI Taxonomy" id="679200"/>
    <lineage>
        <taxon>Bacteria</taxon>
        <taxon>Bacillati</taxon>
        <taxon>Bacillota</taxon>
        <taxon>Clostridia</taxon>
        <taxon>Lachnospirales</taxon>
        <taxon>Lachnospiraceae</taxon>
        <taxon>Johnsonella</taxon>
    </lineage>
</organism>
<protein>
    <submittedName>
        <fullName evidence="1">Uncharacterized protein</fullName>
    </submittedName>
</protein>
<dbReference type="HOGENOM" id="CLU_127608_0_0_9"/>
<sequence length="193" mass="23150">MNRENQKIKYFEAFRYQWISKKIKEYKMYSTESLKDEIRILLADIIENKSEIKETKLAYIVLFFLDTSLYTKSYKYMLYAADESLYINKPLNIRYWVPDFVKKDASIIREKLVQNKTKIPDLSEAEIEEGIRFVLKGYEGIIAVLWKKAVEKVLCNDIFKNKDIREIPYILVGEYMGELRKVEIQERNRKIES</sequence>
<dbReference type="AlphaFoldDB" id="G5GHK5"/>
<dbReference type="OrthoDB" id="2037670at2"/>
<accession>G5GHK5</accession>
<proteinExistence type="predicted"/>
<reference evidence="1 2" key="1">
    <citation type="submission" date="2011-08" db="EMBL/GenBank/DDBJ databases">
        <title>The Genome Sequence of Johnsonella ignava ATCC 51276.</title>
        <authorList>
            <consortium name="The Broad Institute Genome Sequencing Platform"/>
            <person name="Earl A."/>
            <person name="Ward D."/>
            <person name="Feldgarden M."/>
            <person name="Gevers D."/>
            <person name="Izard J."/>
            <person name="Blanton J.M."/>
            <person name="Baranova O.V."/>
            <person name="Dewhirst F.E."/>
            <person name="Young S.K."/>
            <person name="Zeng Q."/>
            <person name="Gargeya S."/>
            <person name="Fitzgerald M."/>
            <person name="Haas B."/>
            <person name="Abouelleil A."/>
            <person name="Alvarado L."/>
            <person name="Arachchi H.M."/>
            <person name="Berlin A."/>
            <person name="Brown A."/>
            <person name="Chapman S.B."/>
            <person name="Chen Z."/>
            <person name="Dunbar C."/>
            <person name="Freedman E."/>
            <person name="Gearin G."/>
            <person name="Gellesch M."/>
            <person name="Goldberg J."/>
            <person name="Griggs A."/>
            <person name="Gujja S."/>
            <person name="Heiman D."/>
            <person name="Howarth C."/>
            <person name="Larson L."/>
            <person name="Lui A."/>
            <person name="MacDonald P.J.P."/>
            <person name="Montmayeur A."/>
            <person name="Murphy C."/>
            <person name="Neiman D."/>
            <person name="Pearson M."/>
            <person name="Priest M."/>
            <person name="Roberts A."/>
            <person name="Saif S."/>
            <person name="Shea T."/>
            <person name="Shenoy N."/>
            <person name="Sisk P."/>
            <person name="Stolte C."/>
            <person name="Sykes S."/>
            <person name="Wortman J."/>
            <person name="Nusbaum C."/>
            <person name="Birren B."/>
        </authorList>
    </citation>
    <scope>NUCLEOTIDE SEQUENCE [LARGE SCALE GENOMIC DNA]</scope>
    <source>
        <strain evidence="1 2">ATCC 51276</strain>
    </source>
</reference>
<dbReference type="eggNOG" id="ENOG5033SWD">
    <property type="taxonomic scope" value="Bacteria"/>
</dbReference>
<evidence type="ECO:0000313" key="1">
    <source>
        <dbReference type="EMBL" id="EHI55698.1"/>
    </source>
</evidence>
<keyword evidence="2" id="KW-1185">Reference proteome</keyword>
<comment type="caution">
    <text evidence="1">The sequence shown here is derived from an EMBL/GenBank/DDBJ whole genome shotgun (WGS) entry which is preliminary data.</text>
</comment>
<dbReference type="EMBL" id="ACZL01000017">
    <property type="protein sequence ID" value="EHI55698.1"/>
    <property type="molecule type" value="Genomic_DNA"/>
</dbReference>
<evidence type="ECO:0000313" key="2">
    <source>
        <dbReference type="Proteomes" id="UP000003011"/>
    </source>
</evidence>